<evidence type="ECO:0000313" key="1">
    <source>
        <dbReference type="EMBL" id="BAA29148.1"/>
    </source>
</evidence>
<dbReference type="AlphaFoldDB" id="O57785"/>
<sequence>MALLATLFNCLPVRGASVAIIIIMLPFPSPPLPGQFLSSNPTGTPAIVRSSLLPKLLRTSAPTVYFLPSISTILEADPIPPLNSKALIPVPAPTAPSSKSSSALFIASTTCSLLTCLPLMSLRYESLHSSTRGLTEPVVTPMSSFSSRM</sequence>
<reference evidence="1 2" key="1">
    <citation type="journal article" date="1998" name="DNA Res.">
        <title>Complete sequence and gene organization of the genome of a hyper-thermophilic archaebacterium, Pyrococcus horikoshii OT3.</title>
        <authorList>
            <person name="Kawarabayasi Y."/>
            <person name="Sawada M."/>
            <person name="Horikawa H."/>
            <person name="Haikawa Y."/>
            <person name="Hino Y."/>
            <person name="Yamamoto S."/>
            <person name="Sekine M."/>
            <person name="Baba S."/>
            <person name="Kosugi H."/>
            <person name="Hosoyama A."/>
            <person name="Nagai Y."/>
            <person name="Sakai M."/>
            <person name="Ogura K."/>
            <person name="Otuka R."/>
            <person name="Nakazawa H."/>
            <person name="Takamiya M."/>
            <person name="Ohfuku Y."/>
            <person name="Funahashi T."/>
            <person name="Tanaka T."/>
            <person name="Kudoh Y."/>
            <person name="Yamazaki J."/>
            <person name="Kushida N."/>
            <person name="Oguchi A."/>
            <person name="Aoki K."/>
            <person name="Nakamura Y."/>
            <person name="Robb T.F."/>
            <person name="Horikoshi K."/>
            <person name="Masuchi Y."/>
            <person name="Shizuya H."/>
            <person name="Kikuchi H."/>
        </authorList>
    </citation>
    <scope>NUCLEOTIDE SEQUENCE [LARGE SCALE GENOMIC DNA]</scope>
    <source>
        <strain evidence="2">ATCC 700860 / DSM 12428 / JCM 9974 / NBRC 100139 / OT-3</strain>
    </source>
</reference>
<evidence type="ECO:0000313" key="2">
    <source>
        <dbReference type="Proteomes" id="UP000000752"/>
    </source>
</evidence>
<gene>
    <name evidence="1" type="ordered locus">PH0079</name>
</gene>
<dbReference type="PIR" id="E71227">
    <property type="entry name" value="E71227"/>
</dbReference>
<organism evidence="1 2">
    <name type="scientific">Pyrococcus horikoshii (strain ATCC 700860 / DSM 12428 / JCM 9974 / NBRC 100139 / OT-3)</name>
    <dbReference type="NCBI Taxonomy" id="70601"/>
    <lineage>
        <taxon>Archaea</taxon>
        <taxon>Methanobacteriati</taxon>
        <taxon>Methanobacteriota</taxon>
        <taxon>Thermococci</taxon>
        <taxon>Thermococcales</taxon>
        <taxon>Thermococcaceae</taxon>
        <taxon>Pyrococcus</taxon>
    </lineage>
</organism>
<dbReference type="EMBL" id="BA000001">
    <property type="protein sequence ID" value="BAA29148.1"/>
    <property type="molecule type" value="Genomic_DNA"/>
</dbReference>
<name>O57785_PYRHO</name>
<proteinExistence type="predicted"/>
<accession>O57785</accession>
<keyword evidence="2" id="KW-1185">Reference proteome</keyword>
<dbReference type="KEGG" id="pho:PH0079"/>
<dbReference type="EnsemblBacteria" id="BAA29148">
    <property type="protein sequence ID" value="BAA29148"/>
    <property type="gene ID" value="BAA29148"/>
</dbReference>
<protein>
    <submittedName>
        <fullName evidence="1">Uncharacterized protein</fullName>
    </submittedName>
</protein>
<dbReference type="Proteomes" id="UP000000752">
    <property type="component" value="Chromosome"/>
</dbReference>